<accession>A0AAG5DFI7</accession>
<protein>
    <submittedName>
        <fullName evidence="1">Uncharacterized protein</fullName>
    </submittedName>
</protein>
<sequence>PHCEEPSSVAARIRVRAIVHPIAPESPNGLFGLTCCQLPDSIEVQLHVIKHTYNISLS</sequence>
<keyword evidence="2" id="KW-1185">Reference proteome</keyword>
<name>A0AAG5DFI7_ANOAO</name>
<proteinExistence type="predicted"/>
<dbReference type="EnsemblMetazoa" id="ENSAATROPT011021">
    <property type="protein sequence ID" value="ENSAATROPP009952"/>
    <property type="gene ID" value="ENSAATROPG008972"/>
</dbReference>
<dbReference type="AlphaFoldDB" id="A0AAG5DFI7"/>
<organism evidence="1 2">
    <name type="scientific">Anopheles atroparvus</name>
    <name type="common">European mosquito</name>
    <dbReference type="NCBI Taxonomy" id="41427"/>
    <lineage>
        <taxon>Eukaryota</taxon>
        <taxon>Metazoa</taxon>
        <taxon>Ecdysozoa</taxon>
        <taxon>Arthropoda</taxon>
        <taxon>Hexapoda</taxon>
        <taxon>Insecta</taxon>
        <taxon>Pterygota</taxon>
        <taxon>Neoptera</taxon>
        <taxon>Endopterygota</taxon>
        <taxon>Diptera</taxon>
        <taxon>Nematocera</taxon>
        <taxon>Culicoidea</taxon>
        <taxon>Culicidae</taxon>
        <taxon>Anophelinae</taxon>
        <taxon>Anopheles</taxon>
    </lineage>
</organism>
<dbReference type="Proteomes" id="UP000075880">
    <property type="component" value="Unassembled WGS sequence"/>
</dbReference>
<reference evidence="1" key="1">
    <citation type="submission" date="2024-04" db="UniProtKB">
        <authorList>
            <consortium name="EnsemblMetazoa"/>
        </authorList>
    </citation>
    <scope>IDENTIFICATION</scope>
    <source>
        <strain evidence="1">EBRO</strain>
    </source>
</reference>
<evidence type="ECO:0000313" key="2">
    <source>
        <dbReference type="Proteomes" id="UP000075880"/>
    </source>
</evidence>
<evidence type="ECO:0000313" key="1">
    <source>
        <dbReference type="EnsemblMetazoa" id="ENSAATROPP009952"/>
    </source>
</evidence>